<sequence length="68" mass="7627">MRALLHPPGLSMIIFDLNTNDTEALLRHVEAFKPNSGDAREDSRLREALFELKEALAQHLKNSGDKAI</sequence>
<name>A0A1Q9WQ18_PSERE</name>
<gene>
    <name evidence="1" type="ORF">BVK86_20335</name>
</gene>
<reference evidence="1" key="1">
    <citation type="submission" date="2017-01" db="EMBL/GenBank/DDBJ databases">
        <authorList>
            <person name="Poblete-Castro I."/>
        </authorList>
    </citation>
    <scope>NUCLEOTIDE SEQUENCE [LARGE SCALE GENOMIC DNA]</scope>
    <source>
        <strain evidence="1">MT1</strain>
    </source>
</reference>
<organism evidence="1 2">
    <name type="scientific">Pseudomonas reinekei</name>
    <dbReference type="NCBI Taxonomy" id="395598"/>
    <lineage>
        <taxon>Bacteria</taxon>
        <taxon>Pseudomonadati</taxon>
        <taxon>Pseudomonadota</taxon>
        <taxon>Gammaproteobacteria</taxon>
        <taxon>Pseudomonadales</taxon>
        <taxon>Pseudomonadaceae</taxon>
        <taxon>Pseudomonas</taxon>
    </lineage>
</organism>
<comment type="caution">
    <text evidence="1">The sequence shown here is derived from an EMBL/GenBank/DDBJ whole genome shotgun (WGS) entry which is preliminary data.</text>
</comment>
<accession>A0A1Q9WQ18</accession>
<protein>
    <submittedName>
        <fullName evidence="1">Uncharacterized protein</fullName>
    </submittedName>
</protein>
<evidence type="ECO:0000313" key="1">
    <source>
        <dbReference type="EMBL" id="OLU00880.1"/>
    </source>
</evidence>
<proteinExistence type="predicted"/>
<evidence type="ECO:0000313" key="2">
    <source>
        <dbReference type="Proteomes" id="UP000186756"/>
    </source>
</evidence>
<dbReference type="EMBL" id="MSTQ01000013">
    <property type="protein sequence ID" value="OLU00880.1"/>
    <property type="molecule type" value="Genomic_DNA"/>
</dbReference>
<dbReference type="AlphaFoldDB" id="A0A1Q9WQ18"/>
<keyword evidence="2" id="KW-1185">Reference proteome</keyword>
<dbReference type="Proteomes" id="UP000186756">
    <property type="component" value="Unassembled WGS sequence"/>
</dbReference>